<dbReference type="InterPro" id="IPR029044">
    <property type="entry name" value="Nucleotide-diphossugar_trans"/>
</dbReference>
<dbReference type="GO" id="GO:0005794">
    <property type="term" value="C:Golgi apparatus"/>
    <property type="evidence" value="ECO:0007669"/>
    <property type="project" value="TreeGrafter"/>
</dbReference>
<comment type="subcellular location">
    <subcellularLocation>
        <location evidence="2">Membrane</location>
        <topology evidence="2">Single-pass type II membrane protein</topology>
    </subcellularLocation>
</comment>
<evidence type="ECO:0000256" key="3">
    <source>
        <dbReference type="ARBA" id="ARBA00010413"/>
    </source>
</evidence>
<dbReference type="AlphaFoldDB" id="A0A8J4TJC0"/>
<organism evidence="7 8">
    <name type="scientific">Clarias magur</name>
    <name type="common">Asian catfish</name>
    <name type="synonym">Macropteronotus magur</name>
    <dbReference type="NCBI Taxonomy" id="1594786"/>
    <lineage>
        <taxon>Eukaryota</taxon>
        <taxon>Metazoa</taxon>
        <taxon>Chordata</taxon>
        <taxon>Craniata</taxon>
        <taxon>Vertebrata</taxon>
        <taxon>Euteleostomi</taxon>
        <taxon>Actinopterygii</taxon>
        <taxon>Neopterygii</taxon>
        <taxon>Teleostei</taxon>
        <taxon>Ostariophysi</taxon>
        <taxon>Siluriformes</taxon>
        <taxon>Clariidae</taxon>
        <taxon>Clarias</taxon>
    </lineage>
</organism>
<keyword evidence="4" id="KW-0328">Glycosyltransferase</keyword>
<dbReference type="Pfam" id="PF03414">
    <property type="entry name" value="Glyco_transf_6"/>
    <property type="match status" value="1"/>
</dbReference>
<dbReference type="InterPro" id="IPR005076">
    <property type="entry name" value="Glyco_trans_6"/>
</dbReference>
<keyword evidence="5" id="KW-0808">Transferase</keyword>
<feature type="non-terminal residue" evidence="7">
    <location>
        <position position="1"/>
    </location>
</feature>
<name>A0A8J4TJC0_CLAMG</name>
<dbReference type="SUPFAM" id="SSF53448">
    <property type="entry name" value="Nucleotide-diphospho-sugar transferases"/>
    <property type="match status" value="1"/>
</dbReference>
<gene>
    <name evidence="7" type="primary">gbgt1</name>
    <name evidence="7" type="ORF">DAT39_019331</name>
</gene>
<dbReference type="GO" id="GO:0016020">
    <property type="term" value="C:membrane"/>
    <property type="evidence" value="ECO:0007669"/>
    <property type="project" value="UniProtKB-SubCell"/>
</dbReference>
<comment type="cofactor">
    <cofactor evidence="1">
        <name>Mn(2+)</name>
        <dbReference type="ChEBI" id="CHEBI:29035"/>
    </cofactor>
</comment>
<sequence>MRFGQNLVLFFIIIFVSLLGLFYFSHKSIWSSGASVCRKTADEKKNVNMDLIFPPGIASSQPSVNNRRPDVAMTSQWLAPIVWEDTFDLTVLDNIYKPKNITVATTLFALG</sequence>
<feature type="transmembrane region" description="Helical" evidence="6">
    <location>
        <begin position="6"/>
        <end position="24"/>
    </location>
</feature>
<evidence type="ECO:0000256" key="1">
    <source>
        <dbReference type="ARBA" id="ARBA00001936"/>
    </source>
</evidence>
<dbReference type="Gene3D" id="3.90.550.10">
    <property type="entry name" value="Spore Coat Polysaccharide Biosynthesis Protein SpsA, Chain A"/>
    <property type="match status" value="1"/>
</dbReference>
<comment type="caution">
    <text evidence="7">The sequence shown here is derived from an EMBL/GenBank/DDBJ whole genome shotgun (WGS) entry which is preliminary data.</text>
</comment>
<reference evidence="7" key="1">
    <citation type="submission" date="2020-07" db="EMBL/GenBank/DDBJ databases">
        <title>Clarias magur genome sequencing, assembly and annotation.</title>
        <authorList>
            <person name="Kushwaha B."/>
            <person name="Kumar R."/>
            <person name="Das P."/>
            <person name="Joshi C.G."/>
            <person name="Kumar D."/>
            <person name="Nagpure N.S."/>
            <person name="Pandey M."/>
            <person name="Agarwal S."/>
            <person name="Srivastava S."/>
            <person name="Singh M."/>
            <person name="Sahoo L."/>
            <person name="Jayasankar P."/>
            <person name="Meher P.K."/>
            <person name="Koringa P.G."/>
            <person name="Iquebal M.A."/>
            <person name="Das S.P."/>
            <person name="Bit A."/>
            <person name="Patnaik S."/>
            <person name="Patel N."/>
            <person name="Shah T.M."/>
            <person name="Hinsu A."/>
            <person name="Jena J.K."/>
        </authorList>
    </citation>
    <scope>NUCLEOTIDE SEQUENCE</scope>
    <source>
        <strain evidence="7">CIFAMagur01</strain>
        <tissue evidence="7">Testis</tissue>
    </source>
</reference>
<evidence type="ECO:0000256" key="5">
    <source>
        <dbReference type="ARBA" id="ARBA00022679"/>
    </source>
</evidence>
<evidence type="ECO:0000256" key="2">
    <source>
        <dbReference type="ARBA" id="ARBA00004606"/>
    </source>
</evidence>
<keyword evidence="6" id="KW-0472">Membrane</keyword>
<keyword evidence="6" id="KW-1133">Transmembrane helix</keyword>
<dbReference type="GO" id="GO:0016758">
    <property type="term" value="F:hexosyltransferase activity"/>
    <property type="evidence" value="ECO:0007669"/>
    <property type="project" value="InterPro"/>
</dbReference>
<dbReference type="OrthoDB" id="8948753at2759"/>
<evidence type="ECO:0000313" key="7">
    <source>
        <dbReference type="EMBL" id="KAF5890963.1"/>
    </source>
</evidence>
<keyword evidence="8" id="KW-1185">Reference proteome</keyword>
<comment type="similarity">
    <text evidence="3">Belongs to the glycosyltransferase 6 family.</text>
</comment>
<dbReference type="GO" id="GO:0031982">
    <property type="term" value="C:vesicle"/>
    <property type="evidence" value="ECO:0007669"/>
    <property type="project" value="TreeGrafter"/>
</dbReference>
<protein>
    <submittedName>
        <fullName evidence="7">Globoside alpha-1,3-N-acetylgalactosaminyltransferase 1-like isoform X1</fullName>
    </submittedName>
</protein>
<dbReference type="GO" id="GO:0005975">
    <property type="term" value="P:carbohydrate metabolic process"/>
    <property type="evidence" value="ECO:0007669"/>
    <property type="project" value="InterPro"/>
</dbReference>
<dbReference type="PANTHER" id="PTHR10462:SF49">
    <property type="entry name" value="GLOBOSIDE ALPHA-1,3-N-ACETYLGALACTOSAMINYLTRANSFERASE 1"/>
    <property type="match status" value="1"/>
</dbReference>
<evidence type="ECO:0000256" key="6">
    <source>
        <dbReference type="SAM" id="Phobius"/>
    </source>
</evidence>
<evidence type="ECO:0000313" key="8">
    <source>
        <dbReference type="Proteomes" id="UP000727407"/>
    </source>
</evidence>
<accession>A0A8J4TJC0</accession>
<dbReference type="PANTHER" id="PTHR10462">
    <property type="entry name" value="GLYCOSYLTRANSFERASE-RELATED"/>
    <property type="match status" value="1"/>
</dbReference>
<proteinExistence type="inferred from homology"/>
<dbReference type="EMBL" id="QNUK01000629">
    <property type="protein sequence ID" value="KAF5890963.1"/>
    <property type="molecule type" value="Genomic_DNA"/>
</dbReference>
<keyword evidence="6" id="KW-0812">Transmembrane</keyword>
<dbReference type="Proteomes" id="UP000727407">
    <property type="component" value="Unassembled WGS sequence"/>
</dbReference>
<evidence type="ECO:0000256" key="4">
    <source>
        <dbReference type="ARBA" id="ARBA00022676"/>
    </source>
</evidence>